<dbReference type="NCBIfam" id="TIGR01462">
    <property type="entry name" value="greA"/>
    <property type="match status" value="1"/>
</dbReference>
<dbReference type="GO" id="GO:0003746">
    <property type="term" value="F:translation elongation factor activity"/>
    <property type="evidence" value="ECO:0007669"/>
    <property type="project" value="UniProtKB-KW"/>
</dbReference>
<dbReference type="PIRSF" id="PIRSF006092">
    <property type="entry name" value="GreA_GreB"/>
    <property type="match status" value="1"/>
</dbReference>
<name>A0A1B9F5V4_9BACT</name>
<dbReference type="GO" id="GO:0070063">
    <property type="term" value="F:RNA polymerase binding"/>
    <property type="evidence" value="ECO:0007669"/>
    <property type="project" value="InterPro"/>
</dbReference>
<dbReference type="Gene3D" id="1.10.287.180">
    <property type="entry name" value="Transcription elongation factor, GreA/GreB, N-terminal domain"/>
    <property type="match status" value="1"/>
</dbReference>
<dbReference type="InterPro" id="IPR036805">
    <property type="entry name" value="Tscrpt_elong_fac_GreA/B_N_sf"/>
</dbReference>
<feature type="domain" description="Transcription elongation factor GreA/GreB C-terminal" evidence="10">
    <location>
        <begin position="83"/>
        <end position="156"/>
    </location>
</feature>
<protein>
    <recommendedName>
        <fullName evidence="2 8">Transcription elongation factor GreA</fullName>
    </recommendedName>
    <alternativeName>
        <fullName evidence="7 8">Transcript cleavage factor GreA</fullName>
    </alternativeName>
</protein>
<dbReference type="InterPro" id="IPR023459">
    <property type="entry name" value="Tscrpt_elong_fac_GreA/B_fam"/>
</dbReference>
<evidence type="ECO:0000256" key="3">
    <source>
        <dbReference type="ARBA" id="ARBA00023015"/>
    </source>
</evidence>
<evidence type="ECO:0000313" key="12">
    <source>
        <dbReference type="EMBL" id="OCC15290.1"/>
    </source>
</evidence>
<reference evidence="12 13" key="1">
    <citation type="submission" date="2016-06" db="EMBL/GenBank/DDBJ databases">
        <title>Respiratory ammonification of nitrate coupled to the oxidation of elemental sulfur in deep-sea autotrophic thermophilic bacteria.</title>
        <authorList>
            <person name="Slobodkina G.B."/>
            <person name="Mardanov A.V."/>
            <person name="Ravin N.V."/>
            <person name="Frolova A.A."/>
            <person name="Viryasiv M.B."/>
            <person name="Chernyh N.A."/>
            <person name="Bonch-Osmolovskaya E.A."/>
            <person name="Slobodkin A.I."/>
        </authorList>
    </citation>
    <scope>NUCLEOTIDE SEQUENCE [LARGE SCALE GENOMIC DNA]</scope>
    <source>
        <strain evidence="12 13">S69</strain>
    </source>
</reference>
<dbReference type="HAMAP" id="MF_00105">
    <property type="entry name" value="GreA_GreB"/>
    <property type="match status" value="1"/>
</dbReference>
<dbReference type="Gene3D" id="3.10.50.30">
    <property type="entry name" value="Transcription elongation factor, GreA/GreB, C-terminal domain"/>
    <property type="match status" value="1"/>
</dbReference>
<dbReference type="NCBIfam" id="NF001263">
    <property type="entry name" value="PRK00226.1-4"/>
    <property type="match status" value="1"/>
</dbReference>
<comment type="caution">
    <text evidence="12">The sequence shown here is derived from an EMBL/GenBank/DDBJ whole genome shotgun (WGS) entry which is preliminary data.</text>
</comment>
<dbReference type="STRING" id="1156395.DBT_1413"/>
<dbReference type="GO" id="GO:0006354">
    <property type="term" value="P:DNA-templated transcription elongation"/>
    <property type="evidence" value="ECO:0007669"/>
    <property type="project" value="TreeGrafter"/>
</dbReference>
<dbReference type="PANTHER" id="PTHR30437:SF4">
    <property type="entry name" value="TRANSCRIPTION ELONGATION FACTOR GREA"/>
    <property type="match status" value="1"/>
</dbReference>
<accession>A0A1B9F5V4</accession>
<comment type="similarity">
    <text evidence="1 8 9">Belongs to the GreA/GreB family.</text>
</comment>
<dbReference type="NCBIfam" id="NF001264">
    <property type="entry name" value="PRK00226.1-5"/>
    <property type="match status" value="1"/>
</dbReference>
<dbReference type="Pfam" id="PF01272">
    <property type="entry name" value="GreA_GreB"/>
    <property type="match status" value="1"/>
</dbReference>
<evidence type="ECO:0000259" key="10">
    <source>
        <dbReference type="Pfam" id="PF01272"/>
    </source>
</evidence>
<keyword evidence="13" id="KW-1185">Reference proteome</keyword>
<dbReference type="GO" id="GO:0032784">
    <property type="term" value="P:regulation of DNA-templated transcription elongation"/>
    <property type="evidence" value="ECO:0007669"/>
    <property type="project" value="UniProtKB-UniRule"/>
</dbReference>
<evidence type="ECO:0000259" key="11">
    <source>
        <dbReference type="Pfam" id="PF03449"/>
    </source>
</evidence>
<dbReference type="InterPro" id="IPR006359">
    <property type="entry name" value="Tscrpt_elong_fac_GreA"/>
</dbReference>
<evidence type="ECO:0000256" key="9">
    <source>
        <dbReference type="RuleBase" id="RU000556"/>
    </source>
</evidence>
<dbReference type="InterPro" id="IPR018151">
    <property type="entry name" value="TF_GreA/GreB_CS"/>
</dbReference>
<dbReference type="Proteomes" id="UP000093080">
    <property type="component" value="Unassembled WGS sequence"/>
</dbReference>
<keyword evidence="5 8" id="KW-0804">Transcription</keyword>
<organism evidence="12 13">
    <name type="scientific">Dissulfuribacter thermophilus</name>
    <dbReference type="NCBI Taxonomy" id="1156395"/>
    <lineage>
        <taxon>Bacteria</taxon>
        <taxon>Pseudomonadati</taxon>
        <taxon>Thermodesulfobacteriota</taxon>
        <taxon>Dissulfuribacteria</taxon>
        <taxon>Dissulfuribacterales</taxon>
        <taxon>Dissulfuribacteraceae</taxon>
        <taxon>Dissulfuribacter</taxon>
    </lineage>
</organism>
<keyword evidence="12" id="KW-0648">Protein biosynthesis</keyword>
<keyword evidence="4 8" id="KW-0238">DNA-binding</keyword>
<dbReference type="SUPFAM" id="SSF54534">
    <property type="entry name" value="FKBP-like"/>
    <property type="match status" value="1"/>
</dbReference>
<dbReference type="SUPFAM" id="SSF46557">
    <property type="entry name" value="GreA transcript cleavage protein, N-terminal domain"/>
    <property type="match status" value="1"/>
</dbReference>
<dbReference type="PANTHER" id="PTHR30437">
    <property type="entry name" value="TRANSCRIPTION ELONGATION FACTOR GREA"/>
    <property type="match status" value="1"/>
</dbReference>
<gene>
    <name evidence="8" type="primary">greA</name>
    <name evidence="12" type="ORF">DBT_1413</name>
</gene>
<comment type="function">
    <text evidence="6 8 9">Necessary for efficient RNA polymerase transcription elongation past template-encoded arresting sites. The arresting sites in DNA have the property of trapping a certain fraction of elongating RNA polymerases that pass through, resulting in locked ternary complexes. Cleavage of the nascent transcript by cleavage factors such as GreA or GreB allows the resumption of elongation from the new 3'terminus. GreA releases sequences of 2 to 3 nucleotides.</text>
</comment>
<evidence type="ECO:0000256" key="1">
    <source>
        <dbReference type="ARBA" id="ARBA00008213"/>
    </source>
</evidence>
<keyword evidence="3 8" id="KW-0805">Transcription regulation</keyword>
<dbReference type="PROSITE" id="PS00829">
    <property type="entry name" value="GREAB_1"/>
    <property type="match status" value="1"/>
</dbReference>
<dbReference type="Pfam" id="PF03449">
    <property type="entry name" value="GreA_GreB_N"/>
    <property type="match status" value="1"/>
</dbReference>
<evidence type="ECO:0000256" key="8">
    <source>
        <dbReference type="HAMAP-Rule" id="MF_00105"/>
    </source>
</evidence>
<keyword evidence="12" id="KW-0251">Elongation factor</keyword>
<dbReference type="EMBL" id="MAGO01000006">
    <property type="protein sequence ID" value="OCC15290.1"/>
    <property type="molecule type" value="Genomic_DNA"/>
</dbReference>
<evidence type="ECO:0000313" key="13">
    <source>
        <dbReference type="Proteomes" id="UP000093080"/>
    </source>
</evidence>
<dbReference type="InterPro" id="IPR028624">
    <property type="entry name" value="Tscrpt_elong_fac_GreA/B"/>
</dbReference>
<dbReference type="FunFam" id="1.10.287.180:FF:000001">
    <property type="entry name" value="Transcription elongation factor GreA"/>
    <property type="match status" value="1"/>
</dbReference>
<evidence type="ECO:0000256" key="2">
    <source>
        <dbReference type="ARBA" id="ARBA00013729"/>
    </source>
</evidence>
<dbReference type="AlphaFoldDB" id="A0A1B9F5V4"/>
<evidence type="ECO:0000256" key="7">
    <source>
        <dbReference type="ARBA" id="ARBA00030776"/>
    </source>
</evidence>
<dbReference type="InterPro" id="IPR036953">
    <property type="entry name" value="GreA/GreB_C_sf"/>
</dbReference>
<dbReference type="PROSITE" id="PS00830">
    <property type="entry name" value="GREAB_2"/>
    <property type="match status" value="1"/>
</dbReference>
<dbReference type="PATRIC" id="fig|1156395.6.peg.1427"/>
<evidence type="ECO:0000256" key="4">
    <source>
        <dbReference type="ARBA" id="ARBA00023125"/>
    </source>
</evidence>
<feature type="domain" description="Transcription elongation factor GreA/GreB N-terminal" evidence="11">
    <location>
        <begin position="6"/>
        <end position="76"/>
    </location>
</feature>
<dbReference type="FunFam" id="3.10.50.30:FF:000001">
    <property type="entry name" value="Transcription elongation factor GreA"/>
    <property type="match status" value="1"/>
</dbReference>
<proteinExistence type="inferred from homology"/>
<dbReference type="InterPro" id="IPR001437">
    <property type="entry name" value="Tscrpt_elong_fac_GreA/B_C"/>
</dbReference>
<evidence type="ECO:0000256" key="5">
    <source>
        <dbReference type="ARBA" id="ARBA00023163"/>
    </source>
</evidence>
<dbReference type="GO" id="GO:0003677">
    <property type="term" value="F:DNA binding"/>
    <property type="evidence" value="ECO:0007669"/>
    <property type="project" value="UniProtKB-UniRule"/>
</dbReference>
<sequence>MALERIPFTKEGYEKLKKELETLERVERPKVVKAIEEARAHGDLSENAEYHAAKERQGQLEARIQYLHSQLSKAEVIDCSGQSCERVVFGVKVRLENLDTGEEVVYQIVGPDESDINEGKISVTSPLGRALIGKEEGDEVEVKTPAGLRYYEVVEIFV</sequence>
<dbReference type="RefSeq" id="WP_067618118.1">
    <property type="nucleotide sequence ID" value="NZ_MAGO01000006.1"/>
</dbReference>
<dbReference type="OrthoDB" id="9808774at2"/>
<dbReference type="NCBIfam" id="NF001261">
    <property type="entry name" value="PRK00226.1-2"/>
    <property type="match status" value="1"/>
</dbReference>
<evidence type="ECO:0000256" key="6">
    <source>
        <dbReference type="ARBA" id="ARBA00024916"/>
    </source>
</evidence>
<dbReference type="InterPro" id="IPR022691">
    <property type="entry name" value="Tscrpt_elong_fac_GreA/B_N"/>
</dbReference>